<gene>
    <name evidence="13" type="ORF">POBO1169_LOCUS2675</name>
</gene>
<sequence>MSADMESKLPQIQQIRRMGRVRGVSGLSWYRSPRTWLLIVALVWALLPVTLQLISRFSRFKSSGGARNTLSTKVNTYIANSYLTKGPTWPAGVWWESKKQKDWQGCVARASSTSNAVKAPKGFLKVKCNGGINQQRQQICDAVALAHYLEAVLIVPQLTKSLVWKDDDPFAKIFDLDFFIEELRKDVLVVREEDLPRVATFRAPYEVDPPVQSTLDWWDANTRIKLAAGLIVRPISMTDRLHFENVPDKIQQLRCRACFHALRWNKSVLNWGDTLVRRMMKNANHLHSQGYVALHLRLEKDSLSHSGCRLKQPADGRDDLDEFSKKVWKHQFTAGTNSEQKRAEGHCPLTAAEAGRFLEGLGYPFSTPIYIAGGRPSSGSGLEKLQKKYPNLFTKDSLLNDHEMGKFLGHPSMLAALDYLACRNATVFVSTHGGNMADFLTGERTYLGKGLSISPHKQFLTRLFDQYEDRSWNLRKVSEAIRSHHADALQLQTRKFRDPSLKAMSLYRMPLPACVCKKGYPLGKGHPKVEGVDHSKANSAKEDEDR</sequence>
<dbReference type="AlphaFoldDB" id="A0A7S0QW86"/>
<keyword evidence="5 12" id="KW-1133">Transmembrane helix</keyword>
<dbReference type="InterPro" id="IPR024709">
    <property type="entry name" value="FucosylTrfase_pln"/>
</dbReference>
<reference evidence="13" key="1">
    <citation type="submission" date="2021-01" db="EMBL/GenBank/DDBJ databases">
        <authorList>
            <person name="Corre E."/>
            <person name="Pelletier E."/>
            <person name="Niang G."/>
            <person name="Scheremetjew M."/>
            <person name="Finn R."/>
            <person name="Kale V."/>
            <person name="Holt S."/>
            <person name="Cochrane G."/>
            <person name="Meng A."/>
            <person name="Brown T."/>
            <person name="Cohen L."/>
        </authorList>
    </citation>
    <scope>NUCLEOTIDE SEQUENCE</scope>
    <source>
        <strain evidence="13">CCMP722</strain>
    </source>
</reference>
<evidence type="ECO:0000256" key="11">
    <source>
        <dbReference type="SAM" id="MobiDB-lite"/>
    </source>
</evidence>
<evidence type="ECO:0000256" key="8">
    <source>
        <dbReference type="ARBA" id="ARBA00023253"/>
    </source>
</evidence>
<accession>A0A7S0QW86</accession>
<organism evidence="13">
    <name type="scientific">Pyramimonas obovata</name>
    <dbReference type="NCBI Taxonomy" id="1411642"/>
    <lineage>
        <taxon>Eukaryota</taxon>
        <taxon>Viridiplantae</taxon>
        <taxon>Chlorophyta</taxon>
        <taxon>Pyramimonadophyceae</taxon>
        <taxon>Pyramimonadales</taxon>
        <taxon>Pyramimonadaceae</taxon>
        <taxon>Pyramimonas</taxon>
        <taxon>Pyramimonas incertae sedis</taxon>
    </lineage>
</organism>
<dbReference type="PANTHER" id="PTHR31933">
    <property type="entry name" value="O-FUCOSYLTRANSFERASE 2-RELATED"/>
    <property type="match status" value="1"/>
</dbReference>
<dbReference type="GO" id="GO:0006004">
    <property type="term" value="P:fucose metabolic process"/>
    <property type="evidence" value="ECO:0007669"/>
    <property type="project" value="UniProtKB-KW"/>
</dbReference>
<dbReference type="GO" id="GO:0016020">
    <property type="term" value="C:membrane"/>
    <property type="evidence" value="ECO:0007669"/>
    <property type="project" value="UniProtKB-SubCell"/>
</dbReference>
<protein>
    <recommendedName>
        <fullName evidence="10">O-fucosyltransferase family protein</fullName>
    </recommendedName>
</protein>
<dbReference type="InterPro" id="IPR019378">
    <property type="entry name" value="GDP-Fuc_O-FucTrfase"/>
</dbReference>
<dbReference type="GO" id="GO:0016740">
    <property type="term" value="F:transferase activity"/>
    <property type="evidence" value="ECO:0007669"/>
    <property type="project" value="UniProtKB-KW"/>
</dbReference>
<dbReference type="PANTHER" id="PTHR31933:SF5">
    <property type="entry name" value="O-FUCOSYLTRANSFERASE 31"/>
    <property type="match status" value="1"/>
</dbReference>
<feature type="transmembrane region" description="Helical" evidence="12">
    <location>
        <begin position="35"/>
        <end position="54"/>
    </location>
</feature>
<evidence type="ECO:0000256" key="6">
    <source>
        <dbReference type="ARBA" id="ARBA00023136"/>
    </source>
</evidence>
<keyword evidence="9" id="KW-0119">Carbohydrate metabolism</keyword>
<name>A0A7S0QW86_9CHLO</name>
<evidence type="ECO:0000256" key="4">
    <source>
        <dbReference type="ARBA" id="ARBA00022692"/>
    </source>
</evidence>
<evidence type="ECO:0000256" key="3">
    <source>
        <dbReference type="ARBA" id="ARBA00022679"/>
    </source>
</evidence>
<dbReference type="Pfam" id="PF10250">
    <property type="entry name" value="O-FucT"/>
    <property type="match status" value="1"/>
</dbReference>
<comment type="similarity">
    <text evidence="2">Belongs to the glycosyltransferase GT106 family.</text>
</comment>
<evidence type="ECO:0000256" key="10">
    <source>
        <dbReference type="ARBA" id="ARBA00030350"/>
    </source>
</evidence>
<keyword evidence="6 12" id="KW-0472">Membrane</keyword>
<keyword evidence="8" id="KW-0294">Fucose metabolism</keyword>
<comment type="subcellular location">
    <subcellularLocation>
        <location evidence="1">Membrane</location>
        <topology evidence="1">Single-pass membrane protein</topology>
    </subcellularLocation>
</comment>
<dbReference type="EMBL" id="HBFA01005230">
    <property type="protein sequence ID" value="CAD8652820.1"/>
    <property type="molecule type" value="Transcribed_RNA"/>
</dbReference>
<feature type="compositionally biased region" description="Basic and acidic residues" evidence="11">
    <location>
        <begin position="527"/>
        <end position="546"/>
    </location>
</feature>
<evidence type="ECO:0000256" key="5">
    <source>
        <dbReference type="ARBA" id="ARBA00022989"/>
    </source>
</evidence>
<dbReference type="InterPro" id="IPR052272">
    <property type="entry name" value="GT106_glycosyltransferase"/>
</dbReference>
<evidence type="ECO:0000256" key="1">
    <source>
        <dbReference type="ARBA" id="ARBA00004167"/>
    </source>
</evidence>
<evidence type="ECO:0000256" key="7">
    <source>
        <dbReference type="ARBA" id="ARBA00023180"/>
    </source>
</evidence>
<evidence type="ECO:0000256" key="9">
    <source>
        <dbReference type="ARBA" id="ARBA00023277"/>
    </source>
</evidence>
<feature type="region of interest" description="Disordered" evidence="11">
    <location>
        <begin position="526"/>
        <end position="546"/>
    </location>
</feature>
<evidence type="ECO:0000256" key="2">
    <source>
        <dbReference type="ARBA" id="ARBA00007737"/>
    </source>
</evidence>
<keyword evidence="3" id="KW-0808">Transferase</keyword>
<keyword evidence="7" id="KW-0325">Glycoprotein</keyword>
<keyword evidence="4 12" id="KW-0812">Transmembrane</keyword>
<evidence type="ECO:0000256" key="12">
    <source>
        <dbReference type="SAM" id="Phobius"/>
    </source>
</evidence>
<proteinExistence type="inferred from homology"/>
<dbReference type="PIRSF" id="PIRSF009360">
    <property type="entry name" value="UCP009360"/>
    <property type="match status" value="1"/>
</dbReference>
<evidence type="ECO:0000313" key="13">
    <source>
        <dbReference type="EMBL" id="CAD8652820.1"/>
    </source>
</evidence>